<reference evidence="5" key="1">
    <citation type="journal article" date="2020" name="mSystems">
        <title>Genome- and Community-Level Interaction Insights into Carbon Utilization and Element Cycling Functions of Hydrothermarchaeota in Hydrothermal Sediment.</title>
        <authorList>
            <person name="Zhou Z."/>
            <person name="Liu Y."/>
            <person name="Xu W."/>
            <person name="Pan J."/>
            <person name="Luo Z.H."/>
            <person name="Li M."/>
        </authorList>
    </citation>
    <scope>NUCLEOTIDE SEQUENCE [LARGE SCALE GENOMIC DNA]</scope>
    <source>
        <strain evidence="5">SpSt-87</strain>
    </source>
</reference>
<dbReference type="GO" id="GO:0003824">
    <property type="term" value="F:catalytic activity"/>
    <property type="evidence" value="ECO:0007669"/>
    <property type="project" value="InterPro"/>
</dbReference>
<keyword evidence="1" id="KW-0479">Metal-binding</keyword>
<dbReference type="SUPFAM" id="SSF102114">
    <property type="entry name" value="Radical SAM enzymes"/>
    <property type="match status" value="1"/>
</dbReference>
<dbReference type="Pfam" id="PF04055">
    <property type="entry name" value="Radical_SAM"/>
    <property type="match status" value="1"/>
</dbReference>
<evidence type="ECO:0000256" key="2">
    <source>
        <dbReference type="ARBA" id="ARBA00023004"/>
    </source>
</evidence>
<evidence type="ECO:0000313" key="5">
    <source>
        <dbReference type="EMBL" id="HFW32799.1"/>
    </source>
</evidence>
<dbReference type="PANTHER" id="PTHR43432:SF6">
    <property type="entry name" value="RADICAL SAM CORE DOMAIN-CONTAINING PROTEIN"/>
    <property type="match status" value="1"/>
</dbReference>
<dbReference type="PANTHER" id="PTHR43432">
    <property type="entry name" value="SLR0285 PROTEIN"/>
    <property type="match status" value="1"/>
</dbReference>
<dbReference type="InterPro" id="IPR040086">
    <property type="entry name" value="MJ0683-like"/>
</dbReference>
<dbReference type="GO" id="GO:0051536">
    <property type="term" value="F:iron-sulfur cluster binding"/>
    <property type="evidence" value="ECO:0007669"/>
    <property type="project" value="UniProtKB-KW"/>
</dbReference>
<dbReference type="EMBL" id="DTLB01000046">
    <property type="protein sequence ID" value="HFW32799.1"/>
    <property type="molecule type" value="Genomic_DNA"/>
</dbReference>
<proteinExistence type="predicted"/>
<protein>
    <submittedName>
        <fullName evidence="5">Radical SAM protein</fullName>
    </submittedName>
</protein>
<accession>A0A7C3MBY6</accession>
<name>A0A7C3MBY6_ARCFL</name>
<sequence>MGVRVIRRSVRRAISRSNLPKVDFTVNPYTGCMHGCIYCYARSYCQKDVGENWGSVVVVKENIPEILGRELRRRPSGRIVLSTMTDPYQPLEKKEELTRRVLEILLKNGCEVGIQTKSDLVLRDLDLLVKNLNLVDVGFTITTLNKELARKIEPLAPSPKRRIGSLEKLSEEGIRTWVFMGPVIPDADEREIEEIVEIAAKTSSSLYYDKFRVKEFMKSGFVRDLAEKASKTDWKEVSRKINEICEKYGVKAIPAFGNVW</sequence>
<gene>
    <name evidence="5" type="ORF">ENW66_07635</name>
</gene>
<feature type="domain" description="Radical SAM core" evidence="4">
    <location>
        <begin position="18"/>
        <end position="247"/>
    </location>
</feature>
<organism evidence="5">
    <name type="scientific">Archaeoglobus fulgidus</name>
    <dbReference type="NCBI Taxonomy" id="2234"/>
    <lineage>
        <taxon>Archaea</taxon>
        <taxon>Methanobacteriati</taxon>
        <taxon>Methanobacteriota</taxon>
        <taxon>Archaeoglobi</taxon>
        <taxon>Archaeoglobales</taxon>
        <taxon>Archaeoglobaceae</taxon>
        <taxon>Archaeoglobus</taxon>
    </lineage>
</organism>
<dbReference type="GO" id="GO:0046872">
    <property type="term" value="F:metal ion binding"/>
    <property type="evidence" value="ECO:0007669"/>
    <property type="project" value="UniProtKB-KW"/>
</dbReference>
<dbReference type="AlphaFoldDB" id="A0A7C3MBY6"/>
<dbReference type="InterPro" id="IPR007197">
    <property type="entry name" value="rSAM"/>
</dbReference>
<keyword evidence="3" id="KW-0411">Iron-sulfur</keyword>
<dbReference type="CDD" id="cd01335">
    <property type="entry name" value="Radical_SAM"/>
    <property type="match status" value="1"/>
</dbReference>
<comment type="caution">
    <text evidence="5">The sequence shown here is derived from an EMBL/GenBank/DDBJ whole genome shotgun (WGS) entry which is preliminary data.</text>
</comment>
<evidence type="ECO:0000259" key="4">
    <source>
        <dbReference type="PROSITE" id="PS51918"/>
    </source>
</evidence>
<evidence type="ECO:0000256" key="1">
    <source>
        <dbReference type="ARBA" id="ARBA00022723"/>
    </source>
</evidence>
<dbReference type="SFLD" id="SFLDG01084">
    <property type="entry name" value="Uncharacterised_Radical_SAM_Su"/>
    <property type="match status" value="1"/>
</dbReference>
<dbReference type="InterPro" id="IPR058240">
    <property type="entry name" value="rSAM_sf"/>
</dbReference>
<evidence type="ECO:0000256" key="3">
    <source>
        <dbReference type="ARBA" id="ARBA00023014"/>
    </source>
</evidence>
<keyword evidence="2" id="KW-0408">Iron</keyword>
<dbReference type="PROSITE" id="PS51918">
    <property type="entry name" value="RADICAL_SAM"/>
    <property type="match status" value="1"/>
</dbReference>
<dbReference type="SFLD" id="SFLDS00029">
    <property type="entry name" value="Radical_SAM"/>
    <property type="match status" value="1"/>
</dbReference>
<dbReference type="Gene3D" id="3.80.30.30">
    <property type="match status" value="1"/>
</dbReference>